<evidence type="ECO:0000256" key="2">
    <source>
        <dbReference type="RuleBase" id="RU003616"/>
    </source>
</evidence>
<protein>
    <recommendedName>
        <fullName evidence="3">SHSP domain-containing protein</fullName>
    </recommendedName>
</protein>
<evidence type="ECO:0000259" key="3">
    <source>
        <dbReference type="PROSITE" id="PS01031"/>
    </source>
</evidence>
<feature type="domain" description="SHSP" evidence="3">
    <location>
        <begin position="25"/>
        <end position="124"/>
    </location>
</feature>
<evidence type="ECO:0000256" key="1">
    <source>
        <dbReference type="PROSITE-ProRule" id="PRU00285"/>
    </source>
</evidence>
<gene>
    <name evidence="4" type="ORF">g.19462</name>
</gene>
<accession>A0A1B6F6S9</accession>
<dbReference type="AlphaFoldDB" id="A0A1B6F6S9"/>
<sequence>MLSRITSNIIKGMRTTASPRQATITRPNLSVLPLHIRSGWYPPSGTYMYRMTLDPYTPDMLDVKIINGEIVVKGKIEEKVGEDRWTYEFVKRHRLPSDVDLNTVKTRFEHGELVVTAKLKSFDM</sequence>
<organism evidence="4">
    <name type="scientific">Cuerna arida</name>
    <dbReference type="NCBI Taxonomy" id="1464854"/>
    <lineage>
        <taxon>Eukaryota</taxon>
        <taxon>Metazoa</taxon>
        <taxon>Ecdysozoa</taxon>
        <taxon>Arthropoda</taxon>
        <taxon>Hexapoda</taxon>
        <taxon>Insecta</taxon>
        <taxon>Pterygota</taxon>
        <taxon>Neoptera</taxon>
        <taxon>Paraneoptera</taxon>
        <taxon>Hemiptera</taxon>
        <taxon>Auchenorrhyncha</taxon>
        <taxon>Membracoidea</taxon>
        <taxon>Cicadellidae</taxon>
        <taxon>Cicadellinae</taxon>
        <taxon>Proconiini</taxon>
        <taxon>Cuerna</taxon>
    </lineage>
</organism>
<dbReference type="Gene3D" id="2.60.40.790">
    <property type="match status" value="1"/>
</dbReference>
<reference evidence="4" key="1">
    <citation type="submission" date="2015-11" db="EMBL/GenBank/DDBJ databases">
        <title>De novo transcriptome assembly of four potential Pierce s Disease insect vectors from Arizona vineyards.</title>
        <authorList>
            <person name="Tassone E.E."/>
        </authorList>
    </citation>
    <scope>NUCLEOTIDE SEQUENCE</scope>
</reference>
<proteinExistence type="inferred from homology"/>
<dbReference type="Pfam" id="PF00011">
    <property type="entry name" value="HSP20"/>
    <property type="match status" value="1"/>
</dbReference>
<dbReference type="InterPro" id="IPR002068">
    <property type="entry name" value="A-crystallin/Hsp20_dom"/>
</dbReference>
<dbReference type="EMBL" id="GECZ01023827">
    <property type="protein sequence ID" value="JAS45942.1"/>
    <property type="molecule type" value="Transcribed_RNA"/>
</dbReference>
<name>A0A1B6F6S9_9HEMI</name>
<dbReference type="PROSITE" id="PS01031">
    <property type="entry name" value="SHSP"/>
    <property type="match status" value="1"/>
</dbReference>
<dbReference type="SUPFAM" id="SSF49764">
    <property type="entry name" value="HSP20-like chaperones"/>
    <property type="match status" value="1"/>
</dbReference>
<comment type="similarity">
    <text evidence="1 2">Belongs to the small heat shock protein (HSP20) family.</text>
</comment>
<dbReference type="InterPro" id="IPR008978">
    <property type="entry name" value="HSP20-like_chaperone"/>
</dbReference>
<dbReference type="CDD" id="cd06526">
    <property type="entry name" value="metazoan_ACD"/>
    <property type="match status" value="1"/>
</dbReference>
<evidence type="ECO:0000313" key="4">
    <source>
        <dbReference type="EMBL" id="JAS45942.1"/>
    </source>
</evidence>